<feature type="domain" description="NmrA-like" evidence="1">
    <location>
        <begin position="3"/>
        <end position="272"/>
    </location>
</feature>
<dbReference type="InterPro" id="IPR008030">
    <property type="entry name" value="NmrA-like"/>
</dbReference>
<gene>
    <name evidence="2" type="ORF">QJT80_05250</name>
</gene>
<evidence type="ECO:0000259" key="1">
    <source>
        <dbReference type="Pfam" id="PF05368"/>
    </source>
</evidence>
<dbReference type="AlphaFoldDB" id="A0AA95H6S5"/>
<organism evidence="2">
    <name type="scientific">Candidatus Thiocaldithrix dubininis</name>
    <dbReference type="NCBI Taxonomy" id="3080823"/>
    <lineage>
        <taxon>Bacteria</taxon>
        <taxon>Pseudomonadati</taxon>
        <taxon>Pseudomonadota</taxon>
        <taxon>Gammaproteobacteria</taxon>
        <taxon>Thiotrichales</taxon>
        <taxon>Thiotrichaceae</taxon>
        <taxon>Candidatus Thiocaldithrix</taxon>
    </lineage>
</organism>
<dbReference type="SUPFAM" id="SSF51735">
    <property type="entry name" value="NAD(P)-binding Rossmann-fold domains"/>
    <property type="match status" value="1"/>
</dbReference>
<dbReference type="KEGG" id="tdu:QJT80_05250"/>
<dbReference type="EMBL" id="CP124755">
    <property type="protein sequence ID" value="WGZ91887.1"/>
    <property type="molecule type" value="Genomic_DNA"/>
</dbReference>
<reference evidence="2" key="1">
    <citation type="journal article" date="2023" name="Int. J. Mol. Sci.">
        <title>Metagenomics Revealed a New Genus 'Candidatus Thiocaldithrix dubininis' gen. nov., sp. nov. and a New Species 'Candidatus Thiothrix putei' sp. nov. in the Family Thiotrichaceae, Some Members of Which Have Traits of Both Na+- and H+-Motive Energetics.</title>
        <authorList>
            <person name="Ravin N.V."/>
            <person name="Muntyan M.S."/>
            <person name="Smolyakov D.D."/>
            <person name="Rudenko T.S."/>
            <person name="Beletsky A.V."/>
            <person name="Mardanov A.V."/>
            <person name="Grabovich M.Y."/>
        </authorList>
    </citation>
    <scope>NUCLEOTIDE SEQUENCE</scope>
    <source>
        <strain evidence="2">GKL-01</strain>
    </source>
</reference>
<sequence length="305" mass="33031">MSDATLLVTGASGKLGQQVVKHLLQTFKINPARLIVTTRDPQQLQHLAEQGVTVRAADFDNAASLQQAFAGADHLLLISTNSAQRTQQQASALAAAQAVGIKHISYTSMPNPQISPVVFAHEHLATEQAIQNSSIPAWAILRNNWYFENISDFQAAIFQSGIWLNATANGKVAQIARADLGLAAAKAVLTGAKEQKIWHLNGAESLTISQMAQTLNSVLNLNIQVVTVDNATYQAKLREFHAPEPVVAILSSIEEHNAQGLSEGSSADFVQLTGQAPQSFQQWVEQHKTQLPIFRPTSPSFREGM</sequence>
<evidence type="ECO:0000313" key="2">
    <source>
        <dbReference type="EMBL" id="WGZ91887.1"/>
    </source>
</evidence>
<name>A0AA95H6S5_9GAMM</name>
<reference evidence="2" key="2">
    <citation type="submission" date="2023-04" db="EMBL/GenBank/DDBJ databases">
        <authorList>
            <person name="Beletskiy A.V."/>
            <person name="Mardanov A.V."/>
            <person name="Ravin N.V."/>
        </authorList>
    </citation>
    <scope>NUCLEOTIDE SEQUENCE</scope>
    <source>
        <strain evidence="2">GKL-01</strain>
    </source>
</reference>
<dbReference type="Gene3D" id="3.40.50.720">
    <property type="entry name" value="NAD(P)-binding Rossmann-like Domain"/>
    <property type="match status" value="1"/>
</dbReference>
<proteinExistence type="predicted"/>
<dbReference type="PANTHER" id="PTHR47129">
    <property type="entry name" value="QUINONE OXIDOREDUCTASE 2"/>
    <property type="match status" value="1"/>
</dbReference>
<dbReference type="PANTHER" id="PTHR47129:SF1">
    <property type="entry name" value="NMRA-LIKE DOMAIN-CONTAINING PROTEIN"/>
    <property type="match status" value="1"/>
</dbReference>
<dbReference type="Gene3D" id="3.90.25.10">
    <property type="entry name" value="UDP-galactose 4-epimerase, domain 1"/>
    <property type="match status" value="1"/>
</dbReference>
<dbReference type="Pfam" id="PF05368">
    <property type="entry name" value="NmrA"/>
    <property type="match status" value="1"/>
</dbReference>
<protein>
    <submittedName>
        <fullName evidence="2">NmrA family NAD(P)-binding protein</fullName>
    </submittedName>
</protein>
<dbReference type="Proteomes" id="UP001300672">
    <property type="component" value="Chromosome"/>
</dbReference>
<dbReference type="InterPro" id="IPR052718">
    <property type="entry name" value="NmrA-type_oxidoreductase"/>
</dbReference>
<accession>A0AA95H6S5</accession>
<dbReference type="InterPro" id="IPR036291">
    <property type="entry name" value="NAD(P)-bd_dom_sf"/>
</dbReference>